<accession>A0ABU8SFJ3</accession>
<feature type="transmembrane region" description="Helical" evidence="1">
    <location>
        <begin position="34"/>
        <end position="55"/>
    </location>
</feature>
<comment type="caution">
    <text evidence="2">The sequence shown here is derived from an EMBL/GenBank/DDBJ whole genome shotgun (WGS) entry which is preliminary data.</text>
</comment>
<reference evidence="2 3" key="1">
    <citation type="submission" date="2024-03" db="EMBL/GenBank/DDBJ databases">
        <authorList>
            <person name="Jo J.-H."/>
        </authorList>
    </citation>
    <scope>NUCLEOTIDE SEQUENCE [LARGE SCALE GENOMIC DNA]</scope>
    <source>
        <strain evidence="2 3">AS3R-12</strain>
    </source>
</reference>
<sequence>MNRTLHLAAVYWAGVFALAFGLGIGRTLWLAPQIGAFGAVLCEVPLVLAASWWWARRLLQRRSLPSRASAFAMGAIAFALLIVAEVALSVLAFGISASEWAASLAAPVGALGLAGQLGFALVPGLVWEAEPTC</sequence>
<name>A0ABU8SFJ3_9SPHN</name>
<organism evidence="2 3">
    <name type="scientific">Novosphingobium aquae</name>
    <dbReference type="NCBI Taxonomy" id="3133435"/>
    <lineage>
        <taxon>Bacteria</taxon>
        <taxon>Pseudomonadati</taxon>
        <taxon>Pseudomonadota</taxon>
        <taxon>Alphaproteobacteria</taxon>
        <taxon>Sphingomonadales</taxon>
        <taxon>Sphingomonadaceae</taxon>
        <taxon>Novosphingobium</taxon>
    </lineage>
</organism>
<protein>
    <submittedName>
        <fullName evidence="2">Uncharacterized protein</fullName>
    </submittedName>
</protein>
<feature type="transmembrane region" description="Helical" evidence="1">
    <location>
        <begin position="7"/>
        <end position="28"/>
    </location>
</feature>
<gene>
    <name evidence="2" type="ORF">WG900_19055</name>
</gene>
<feature type="transmembrane region" description="Helical" evidence="1">
    <location>
        <begin position="104"/>
        <end position="127"/>
    </location>
</feature>
<keyword evidence="1" id="KW-1133">Transmembrane helix</keyword>
<keyword evidence="1" id="KW-0812">Transmembrane</keyword>
<evidence type="ECO:0000313" key="3">
    <source>
        <dbReference type="Proteomes" id="UP001379235"/>
    </source>
</evidence>
<proteinExistence type="predicted"/>
<feature type="transmembrane region" description="Helical" evidence="1">
    <location>
        <begin position="76"/>
        <end position="98"/>
    </location>
</feature>
<keyword evidence="1" id="KW-0472">Membrane</keyword>
<evidence type="ECO:0000313" key="2">
    <source>
        <dbReference type="EMBL" id="MEJ6012008.1"/>
    </source>
</evidence>
<keyword evidence="3" id="KW-1185">Reference proteome</keyword>
<dbReference type="EMBL" id="JBBHJY010000012">
    <property type="protein sequence ID" value="MEJ6012008.1"/>
    <property type="molecule type" value="Genomic_DNA"/>
</dbReference>
<evidence type="ECO:0000256" key="1">
    <source>
        <dbReference type="SAM" id="Phobius"/>
    </source>
</evidence>
<dbReference type="RefSeq" id="WP_339969785.1">
    <property type="nucleotide sequence ID" value="NZ_JBBHJY010000012.1"/>
</dbReference>
<dbReference type="Proteomes" id="UP001379235">
    <property type="component" value="Unassembled WGS sequence"/>
</dbReference>